<gene>
    <name evidence="1" type="ORF">QCA50_007229</name>
</gene>
<comment type="caution">
    <text evidence="1">The sequence shown here is derived from an EMBL/GenBank/DDBJ whole genome shotgun (WGS) entry which is preliminary data.</text>
</comment>
<name>A0AAW0GAK3_9APHY</name>
<evidence type="ECO:0000313" key="2">
    <source>
        <dbReference type="Proteomes" id="UP001385951"/>
    </source>
</evidence>
<accession>A0AAW0GAK3</accession>
<keyword evidence="2" id="KW-1185">Reference proteome</keyword>
<proteinExistence type="predicted"/>
<evidence type="ECO:0008006" key="3">
    <source>
        <dbReference type="Google" id="ProtNLM"/>
    </source>
</evidence>
<organism evidence="1 2">
    <name type="scientific">Cerrena zonata</name>
    <dbReference type="NCBI Taxonomy" id="2478898"/>
    <lineage>
        <taxon>Eukaryota</taxon>
        <taxon>Fungi</taxon>
        <taxon>Dikarya</taxon>
        <taxon>Basidiomycota</taxon>
        <taxon>Agaricomycotina</taxon>
        <taxon>Agaricomycetes</taxon>
        <taxon>Polyporales</taxon>
        <taxon>Cerrenaceae</taxon>
        <taxon>Cerrena</taxon>
    </lineage>
</organism>
<dbReference type="Proteomes" id="UP001385951">
    <property type="component" value="Unassembled WGS sequence"/>
</dbReference>
<dbReference type="InterPro" id="IPR012337">
    <property type="entry name" value="RNaseH-like_sf"/>
</dbReference>
<reference evidence="1 2" key="1">
    <citation type="submission" date="2022-09" db="EMBL/GenBank/DDBJ databases">
        <authorList>
            <person name="Palmer J.M."/>
        </authorList>
    </citation>
    <scope>NUCLEOTIDE SEQUENCE [LARGE SCALE GENOMIC DNA]</scope>
    <source>
        <strain evidence="1 2">DSM 7382</strain>
    </source>
</reference>
<dbReference type="EMBL" id="JASBNA010000008">
    <property type="protein sequence ID" value="KAK7689437.1"/>
    <property type="molecule type" value="Genomic_DNA"/>
</dbReference>
<sequence>MINVEYVPWLLNVFDISALAKTADTLLEYVLKEIKYITEELHVVLVAWCTDASGESWKMRRLLRERLGWIITVDCWSHQINLIVGDYFKVKTGLIKVMDQALEVVKWFNNHGRPLGMLREAQKAHYGSILALILPALTRWTSHYLAVTRLLDLEEAIRILVLTSRARLVQAVGDKADAIRKAEEIMDILSQPHFWDCLKTIKKHLEPLAIAANITQANNARLDVVLLTLGHLYMVFSDVHLAIEPVLRQKVLDSLERRWAKIDQDVFLMAVVLNPYVRLDRFNRQNRNLTEAALWNVFRRVYVRMINEEPNHELSDTFTKYVHWIGEWSDTAMALQDISARAARDHHVVVHAIGRVFRGNKDDKNR</sequence>
<evidence type="ECO:0000313" key="1">
    <source>
        <dbReference type="EMBL" id="KAK7689437.1"/>
    </source>
</evidence>
<dbReference type="AlphaFoldDB" id="A0AAW0GAK3"/>
<dbReference type="SUPFAM" id="SSF53098">
    <property type="entry name" value="Ribonuclease H-like"/>
    <property type="match status" value="1"/>
</dbReference>
<protein>
    <recommendedName>
        <fullName evidence="3">DUF659 domain-containing protein</fullName>
    </recommendedName>
</protein>